<dbReference type="RefSeq" id="WP_113618199.1">
    <property type="nucleotide sequence ID" value="NZ_QFFJ01000002.1"/>
</dbReference>
<dbReference type="InterPro" id="IPR029044">
    <property type="entry name" value="Nucleotide-diphossugar_trans"/>
</dbReference>
<comment type="caution">
    <text evidence="4">The sequence shown here is derived from an EMBL/GenBank/DDBJ whole genome shotgun (WGS) entry which is preliminary data.</text>
</comment>
<evidence type="ECO:0000313" key="4">
    <source>
        <dbReference type="EMBL" id="RBL89454.1"/>
    </source>
</evidence>
<dbReference type="Gene3D" id="3.90.550.10">
    <property type="entry name" value="Spore Coat Polysaccharide Biosynthesis Protein SpsA, Chain A"/>
    <property type="match status" value="1"/>
</dbReference>
<dbReference type="GO" id="GO:0016740">
    <property type="term" value="F:transferase activity"/>
    <property type="evidence" value="ECO:0007669"/>
    <property type="project" value="UniProtKB-KW"/>
</dbReference>
<reference evidence="4 5" key="1">
    <citation type="submission" date="2018-05" db="EMBL/GenBank/DDBJ databases">
        <title>Chitinophaga sp. K3CV102501T nov., isolated from isolated from a monsoon evergreen broad-leaved forest soil.</title>
        <authorList>
            <person name="Lv Y."/>
        </authorList>
    </citation>
    <scope>NUCLEOTIDE SEQUENCE [LARGE SCALE GENOMIC DNA]</scope>
    <source>
        <strain evidence="4 5">GDMCC 1.1325</strain>
    </source>
</reference>
<dbReference type="Gene3D" id="3.40.50.2000">
    <property type="entry name" value="Glycogen Phosphorylase B"/>
    <property type="match status" value="2"/>
</dbReference>
<dbReference type="OrthoDB" id="9815829at2"/>
<dbReference type="EMBL" id="QFFJ01000002">
    <property type="protein sequence ID" value="RBL89454.1"/>
    <property type="molecule type" value="Genomic_DNA"/>
</dbReference>
<protein>
    <recommendedName>
        <fullName evidence="6">Galactosyltransferase C-terminal domain-containing protein</fullName>
    </recommendedName>
</protein>
<name>A0A365XUS6_9BACT</name>
<dbReference type="InterPro" id="IPR001173">
    <property type="entry name" value="Glyco_trans_2-like"/>
</dbReference>
<dbReference type="SUPFAM" id="SSF53756">
    <property type="entry name" value="UDP-Glycosyltransferase/glycogen phosphorylase"/>
    <property type="match status" value="1"/>
</dbReference>
<organism evidence="4 5">
    <name type="scientific">Chitinophaga flava</name>
    <dbReference type="NCBI Taxonomy" id="2259036"/>
    <lineage>
        <taxon>Bacteria</taxon>
        <taxon>Pseudomonadati</taxon>
        <taxon>Bacteroidota</taxon>
        <taxon>Chitinophagia</taxon>
        <taxon>Chitinophagales</taxon>
        <taxon>Chitinophagaceae</taxon>
        <taxon>Chitinophaga</taxon>
    </lineage>
</organism>
<dbReference type="SUPFAM" id="SSF53448">
    <property type="entry name" value="Nucleotide-diphospho-sugar transferases"/>
    <property type="match status" value="1"/>
</dbReference>
<dbReference type="CDD" id="cd00761">
    <property type="entry name" value="Glyco_tranf_GTA_type"/>
    <property type="match status" value="1"/>
</dbReference>
<keyword evidence="1" id="KW-0808">Transferase</keyword>
<dbReference type="InterPro" id="IPR027791">
    <property type="entry name" value="Galactosyl_T_C"/>
</dbReference>
<evidence type="ECO:0008006" key="6">
    <source>
        <dbReference type="Google" id="ProtNLM"/>
    </source>
</evidence>
<dbReference type="Pfam" id="PF02709">
    <property type="entry name" value="Glyco_transf_7C"/>
    <property type="match status" value="1"/>
</dbReference>
<accession>A0A365XUS6</accession>
<gene>
    <name evidence="4" type="ORF">DF182_23350</name>
</gene>
<evidence type="ECO:0000313" key="5">
    <source>
        <dbReference type="Proteomes" id="UP000253410"/>
    </source>
</evidence>
<evidence type="ECO:0000256" key="1">
    <source>
        <dbReference type="ARBA" id="ARBA00022679"/>
    </source>
</evidence>
<feature type="domain" description="Glycosyltransferase 2-like" evidence="2">
    <location>
        <begin position="418"/>
        <end position="510"/>
    </location>
</feature>
<evidence type="ECO:0000259" key="3">
    <source>
        <dbReference type="Pfam" id="PF02709"/>
    </source>
</evidence>
<dbReference type="Proteomes" id="UP000253410">
    <property type="component" value="Unassembled WGS sequence"/>
</dbReference>
<feature type="domain" description="Galactosyltransferase C-terminal" evidence="3">
    <location>
        <begin position="532"/>
        <end position="571"/>
    </location>
</feature>
<sequence>MRIFFLHIEGITDNNRAEMSNIFSFHSAAQSANLPVIKIQLNTREISHISLERTNGESLLKIPSPLQEMPDSTIPATYLFAACCLIDQYFEVTEADIFYINQPELAYLASIIKEYMESHIIYDMDTTSLFHTLLHGEKATEATFIHQADTIVCNSKLMFNTLADEYSFPENKLCLLPVPAPRLSGHAPSGEELLRNLGIHNSNSIIFYICEENNKECLQAVIGAFARLKNELPEAKLIIAGDNIPGDGLSAGYGHWKDITFIGSLPLHLISPFFDIADVALILYPGARNHFLLSQVTTHDVPVILPDTFFFQDFESHDKTIKLPVVNHIPSADLLIHTFKKILGATHPTDGTLRTKVAEEDHIHPSINRLFTAQPPASGVIPATVAPFRVSLILSYYRKLADFSKVLPVNAPYFQREGIEVIIVMDEPSEQEGLLQLISNYPSIHWKVIVNEQEHPWRNPCKAWNVGIRHAAYETVMVIDPECELHTDVISILWNKMAGREHYYAIGKVTFMDFNEEINAENAGQISFQPYGSIMMRKAHLEKVGGYTESYATWGGEDDNLRAKLQGIGIKEIYSNNAIVIHREMDKKGNAKRSLKARRLNEHLREEILHPPAHHYINPDWGRDFDKQLFNWQKKL</sequence>
<evidence type="ECO:0000259" key="2">
    <source>
        <dbReference type="Pfam" id="PF00535"/>
    </source>
</evidence>
<keyword evidence="5" id="KW-1185">Reference proteome</keyword>
<dbReference type="Pfam" id="PF00535">
    <property type="entry name" value="Glycos_transf_2"/>
    <property type="match status" value="1"/>
</dbReference>
<dbReference type="AlphaFoldDB" id="A0A365XUS6"/>
<proteinExistence type="predicted"/>